<dbReference type="OrthoDB" id="5428495at2759"/>
<dbReference type="PRINTS" id="PR00420">
    <property type="entry name" value="RNGMNOXGNASE"/>
</dbReference>
<feature type="domain" description="FAD-binding" evidence="7">
    <location>
        <begin position="19"/>
        <end position="367"/>
    </location>
</feature>
<keyword evidence="2" id="KW-0285">Flavoprotein</keyword>
<dbReference type="AlphaFoldDB" id="A0A165TKH0"/>
<dbReference type="EMBL" id="KV429036">
    <property type="protein sequence ID" value="KZT73574.1"/>
    <property type="molecule type" value="Genomic_DNA"/>
</dbReference>
<dbReference type="Proteomes" id="UP000076727">
    <property type="component" value="Unassembled WGS sequence"/>
</dbReference>
<evidence type="ECO:0000256" key="6">
    <source>
        <dbReference type="SAM" id="Phobius"/>
    </source>
</evidence>
<keyword evidence="3" id="KW-0274">FAD</keyword>
<keyword evidence="4" id="KW-0560">Oxidoreductase</keyword>
<keyword evidence="6" id="KW-0472">Membrane</keyword>
<proteinExistence type="inferred from homology"/>
<gene>
    <name evidence="8" type="ORF">DAEQUDRAFT_762025</name>
</gene>
<evidence type="ECO:0000256" key="2">
    <source>
        <dbReference type="ARBA" id="ARBA00022630"/>
    </source>
</evidence>
<evidence type="ECO:0000256" key="4">
    <source>
        <dbReference type="ARBA" id="ARBA00023002"/>
    </source>
</evidence>
<dbReference type="PANTHER" id="PTHR13789">
    <property type="entry name" value="MONOOXYGENASE"/>
    <property type="match status" value="1"/>
</dbReference>
<keyword evidence="9" id="KW-1185">Reference proteome</keyword>
<keyword evidence="6" id="KW-1133">Transmembrane helix</keyword>
<dbReference type="Gene3D" id="3.50.50.60">
    <property type="entry name" value="FAD/NAD(P)-binding domain"/>
    <property type="match status" value="1"/>
</dbReference>
<comment type="similarity">
    <text evidence="1">Belongs to the paxM FAD-dependent monooxygenase family.</text>
</comment>
<dbReference type="SUPFAM" id="SSF51905">
    <property type="entry name" value="FAD/NAD(P)-binding domain"/>
    <property type="match status" value="1"/>
</dbReference>
<dbReference type="GO" id="GO:0071949">
    <property type="term" value="F:FAD binding"/>
    <property type="evidence" value="ECO:0007669"/>
    <property type="project" value="InterPro"/>
</dbReference>
<dbReference type="InterPro" id="IPR002938">
    <property type="entry name" value="FAD-bd"/>
</dbReference>
<sequence>MKDEIPATPLKAPLQIRFVIVGGGIAGLASAIALARVGHQPIVLEKSDGRKNRGKHGLRISPNMSKILYHWGLKQQLLDIGLVSSVLLFTRSDREELLGAQIWDYELLEEARGDFILTAHEDLHRVLSETAIAHGVDIRYNAEVVDIDPDCGEVRLSSGESMLADVIVGADGETGISRGTLVGQHDRGTPVGMSVVSATFDTAAVTRDVPDEIKDAVDLEKNMIFVAFGEGGGAIGFPIHRRRDMNFHFLVQDSETEGTWGDPPCSDLKTLVRNPCDPRLRLVADNARDAVRVVIKEYSELDSWVHDSARLVVIGQAAHAIPPIAIQGHAMAVEDAAVLGKLFCHLSSREQIASFLYAFQDIRQRRVATIREVELETIWFMMLEDGPEQRVRDASMKAKYRAGKNAMAGEDGEEDTLQWKEVRETFGYDCEDEAENWWMQWGRLRERAKGVELSQPREMIFSFGVVSITESTEG</sequence>
<reference evidence="8 9" key="1">
    <citation type="journal article" date="2016" name="Mol. Biol. Evol.">
        <title>Comparative Genomics of Early-Diverging Mushroom-Forming Fungi Provides Insights into the Origins of Lignocellulose Decay Capabilities.</title>
        <authorList>
            <person name="Nagy L.G."/>
            <person name="Riley R."/>
            <person name="Tritt A."/>
            <person name="Adam C."/>
            <person name="Daum C."/>
            <person name="Floudas D."/>
            <person name="Sun H."/>
            <person name="Yadav J.S."/>
            <person name="Pangilinan J."/>
            <person name="Larsson K.H."/>
            <person name="Matsuura K."/>
            <person name="Barry K."/>
            <person name="Labutti K."/>
            <person name="Kuo R."/>
            <person name="Ohm R.A."/>
            <person name="Bhattacharya S.S."/>
            <person name="Shirouzu T."/>
            <person name="Yoshinaga Y."/>
            <person name="Martin F.M."/>
            <person name="Grigoriev I.V."/>
            <person name="Hibbett D.S."/>
        </authorList>
    </citation>
    <scope>NUCLEOTIDE SEQUENCE [LARGE SCALE GENOMIC DNA]</scope>
    <source>
        <strain evidence="8 9">L-15889</strain>
    </source>
</reference>
<evidence type="ECO:0000256" key="3">
    <source>
        <dbReference type="ARBA" id="ARBA00022827"/>
    </source>
</evidence>
<evidence type="ECO:0000313" key="9">
    <source>
        <dbReference type="Proteomes" id="UP000076727"/>
    </source>
</evidence>
<keyword evidence="6" id="KW-0812">Transmembrane</keyword>
<dbReference type="InterPro" id="IPR036188">
    <property type="entry name" value="FAD/NAD-bd_sf"/>
</dbReference>
<protein>
    <submittedName>
        <fullName evidence="8">FAD/NAD(P)-binding domain-containing protein</fullName>
    </submittedName>
</protein>
<organism evidence="8 9">
    <name type="scientific">Daedalea quercina L-15889</name>
    <dbReference type="NCBI Taxonomy" id="1314783"/>
    <lineage>
        <taxon>Eukaryota</taxon>
        <taxon>Fungi</taxon>
        <taxon>Dikarya</taxon>
        <taxon>Basidiomycota</taxon>
        <taxon>Agaricomycotina</taxon>
        <taxon>Agaricomycetes</taxon>
        <taxon>Polyporales</taxon>
        <taxon>Fomitopsis</taxon>
    </lineage>
</organism>
<evidence type="ECO:0000313" key="8">
    <source>
        <dbReference type="EMBL" id="KZT73574.1"/>
    </source>
</evidence>
<evidence type="ECO:0000259" key="7">
    <source>
        <dbReference type="Pfam" id="PF01494"/>
    </source>
</evidence>
<dbReference type="Pfam" id="PF01494">
    <property type="entry name" value="FAD_binding_3"/>
    <property type="match status" value="1"/>
</dbReference>
<dbReference type="STRING" id="1314783.A0A165TKH0"/>
<accession>A0A165TKH0</accession>
<dbReference type="PANTHER" id="PTHR13789:SF147">
    <property type="entry name" value="PUTATIVE (AFU_ORTHOLOGUE AFUA_2G01950)-RELATED"/>
    <property type="match status" value="1"/>
</dbReference>
<evidence type="ECO:0000256" key="5">
    <source>
        <dbReference type="ARBA" id="ARBA00023033"/>
    </source>
</evidence>
<feature type="transmembrane region" description="Helical" evidence="6">
    <location>
        <begin position="16"/>
        <end position="37"/>
    </location>
</feature>
<keyword evidence="5" id="KW-0503">Monooxygenase</keyword>
<dbReference type="GO" id="GO:0004497">
    <property type="term" value="F:monooxygenase activity"/>
    <property type="evidence" value="ECO:0007669"/>
    <property type="project" value="UniProtKB-KW"/>
</dbReference>
<name>A0A165TKH0_9APHY</name>
<dbReference type="InterPro" id="IPR050493">
    <property type="entry name" value="FAD-dep_Monooxygenase_BioMet"/>
</dbReference>
<evidence type="ECO:0000256" key="1">
    <source>
        <dbReference type="ARBA" id="ARBA00007992"/>
    </source>
</evidence>